<dbReference type="CDD" id="cd06454">
    <property type="entry name" value="KBL_like"/>
    <property type="match status" value="1"/>
</dbReference>
<comment type="caution">
    <text evidence="7">The sequence shown here is derived from an EMBL/GenBank/DDBJ whole genome shotgun (WGS) entry which is preliminary data.</text>
</comment>
<dbReference type="SUPFAM" id="SSF53383">
    <property type="entry name" value="PLP-dependent transferases"/>
    <property type="match status" value="1"/>
</dbReference>
<sequence length="444" mass="48389">MAGKGIAGLTGQLKDKLIQQALERKLKQAEQAPLQPLRSGREIPESFCRFDLHPGYQQLRIMSEGGQRLGVPSPFFKLHDGLAGATTHIGGREYINFASYNYLGLNGHPAVQEAAKQAIDRYGISVSASRPVSGERPVHRELEETIAAAYEVDAAVVFVSGHATNVSTIGMLFGPKDLVIHDEYIHNSALQGMLLSGAKRLSIPHNDLDALDDILIRNRHDFERVLIVVEGIYSMDGDYPDLPRLIEIKQRHRAFLMVDEAHSFGVMGRNGLGLREHFGIAGKAVDIWMGTLSKSLAGCGGYIAGENALVEHLKFLAPGFLYSVGMPAPVAAASRMALNCMLAEPERVQRLQQMGAYFLRQARQLGIDTGASTGLAVIPAIVGSSLRAARLSSSLFEQGINVQPILYPAVPEKAARLRFFISCEHTEEQIDQTLAALKKALADF</sequence>
<dbReference type="InterPro" id="IPR015424">
    <property type="entry name" value="PyrdxlP-dep_Trfase"/>
</dbReference>
<accession>A0A8J7FHG5</accession>
<evidence type="ECO:0000259" key="6">
    <source>
        <dbReference type="Pfam" id="PF00155"/>
    </source>
</evidence>
<comment type="similarity">
    <text evidence="5">Belongs to the class-II pyridoxal-phosphate-dependent aminotransferase family.</text>
</comment>
<dbReference type="GO" id="GO:0030170">
    <property type="term" value="F:pyridoxal phosphate binding"/>
    <property type="evidence" value="ECO:0007669"/>
    <property type="project" value="InterPro"/>
</dbReference>
<evidence type="ECO:0000256" key="5">
    <source>
        <dbReference type="RuleBase" id="RU003693"/>
    </source>
</evidence>
<comment type="cofactor">
    <cofactor evidence="1 5">
        <name>pyridoxal 5'-phosphate</name>
        <dbReference type="ChEBI" id="CHEBI:597326"/>
    </cofactor>
</comment>
<dbReference type="RefSeq" id="WP_194114345.1">
    <property type="nucleotide sequence ID" value="NZ_JADFUA010000001.1"/>
</dbReference>
<evidence type="ECO:0000256" key="1">
    <source>
        <dbReference type="ARBA" id="ARBA00001933"/>
    </source>
</evidence>
<dbReference type="InterPro" id="IPR015421">
    <property type="entry name" value="PyrdxlP-dep_Trfase_major"/>
</dbReference>
<organism evidence="7 8">
    <name type="scientific">Chitinilyticum piscinae</name>
    <dbReference type="NCBI Taxonomy" id="2866724"/>
    <lineage>
        <taxon>Bacteria</taxon>
        <taxon>Pseudomonadati</taxon>
        <taxon>Pseudomonadota</taxon>
        <taxon>Betaproteobacteria</taxon>
        <taxon>Neisseriales</taxon>
        <taxon>Chitinibacteraceae</taxon>
        <taxon>Chitinilyticum</taxon>
    </lineage>
</organism>
<evidence type="ECO:0000256" key="3">
    <source>
        <dbReference type="ARBA" id="ARBA00022679"/>
    </source>
</evidence>
<reference evidence="7 8" key="1">
    <citation type="submission" date="2020-10" db="EMBL/GenBank/DDBJ databases">
        <title>The genome sequence of Chitinilyticum litopenaei 4Y14.</title>
        <authorList>
            <person name="Liu Y."/>
        </authorList>
    </citation>
    <scope>NUCLEOTIDE SEQUENCE [LARGE SCALE GENOMIC DNA]</scope>
    <source>
        <strain evidence="7 8">4Y14</strain>
    </source>
</reference>
<keyword evidence="7" id="KW-0032">Aminotransferase</keyword>
<dbReference type="PROSITE" id="PS00599">
    <property type="entry name" value="AA_TRANSFER_CLASS_2"/>
    <property type="match status" value="1"/>
</dbReference>
<keyword evidence="4 5" id="KW-0663">Pyridoxal phosphate</keyword>
<dbReference type="EMBL" id="JADFUA010000001">
    <property type="protein sequence ID" value="MBE9607832.1"/>
    <property type="molecule type" value="Genomic_DNA"/>
</dbReference>
<evidence type="ECO:0000256" key="4">
    <source>
        <dbReference type="ARBA" id="ARBA00022898"/>
    </source>
</evidence>
<evidence type="ECO:0000313" key="8">
    <source>
        <dbReference type="Proteomes" id="UP000604481"/>
    </source>
</evidence>
<dbReference type="Gene3D" id="3.90.1150.10">
    <property type="entry name" value="Aspartate Aminotransferase, domain 1"/>
    <property type="match status" value="1"/>
</dbReference>
<dbReference type="Proteomes" id="UP000604481">
    <property type="component" value="Unassembled WGS sequence"/>
</dbReference>
<dbReference type="PANTHER" id="PTHR13693">
    <property type="entry name" value="CLASS II AMINOTRANSFERASE/8-AMINO-7-OXONONANOATE SYNTHASE"/>
    <property type="match status" value="1"/>
</dbReference>
<dbReference type="Gene3D" id="3.40.640.10">
    <property type="entry name" value="Type I PLP-dependent aspartate aminotransferase-like (Major domain)"/>
    <property type="match status" value="1"/>
</dbReference>
<dbReference type="InterPro" id="IPR015422">
    <property type="entry name" value="PyrdxlP-dep_Trfase_small"/>
</dbReference>
<dbReference type="InterPro" id="IPR050087">
    <property type="entry name" value="AON_synthase_class-II"/>
</dbReference>
<feature type="domain" description="Aminotransferase class I/classII large" evidence="6">
    <location>
        <begin position="93"/>
        <end position="437"/>
    </location>
</feature>
<name>A0A8J7FHG5_9NEIS</name>
<proteinExistence type="inferred from homology"/>
<evidence type="ECO:0000256" key="2">
    <source>
        <dbReference type="ARBA" id="ARBA00021531"/>
    </source>
</evidence>
<dbReference type="GO" id="GO:0008483">
    <property type="term" value="F:transaminase activity"/>
    <property type="evidence" value="ECO:0007669"/>
    <property type="project" value="UniProtKB-KW"/>
</dbReference>
<keyword evidence="8" id="KW-1185">Reference proteome</keyword>
<dbReference type="PANTHER" id="PTHR13693:SF3">
    <property type="entry name" value="LD36009P"/>
    <property type="match status" value="1"/>
</dbReference>
<dbReference type="Pfam" id="PF00155">
    <property type="entry name" value="Aminotran_1_2"/>
    <property type="match status" value="1"/>
</dbReference>
<protein>
    <recommendedName>
        <fullName evidence="2">Putative 8-amino-7-oxononanoate synthase</fullName>
    </recommendedName>
</protein>
<dbReference type="InterPro" id="IPR001917">
    <property type="entry name" value="Aminotrans_II_pyridoxalP_BS"/>
</dbReference>
<gene>
    <name evidence="7" type="ORF">INR99_00565</name>
</gene>
<keyword evidence="3" id="KW-0808">Transferase</keyword>
<dbReference type="AlphaFoldDB" id="A0A8J7FHG5"/>
<dbReference type="InterPro" id="IPR004839">
    <property type="entry name" value="Aminotransferase_I/II_large"/>
</dbReference>
<evidence type="ECO:0000313" key="7">
    <source>
        <dbReference type="EMBL" id="MBE9607832.1"/>
    </source>
</evidence>